<reference evidence="1 2" key="1">
    <citation type="submission" date="2019-08" db="EMBL/GenBank/DDBJ databases">
        <title>Draft genome sequences of two oriental melons (Cucumis melo L. var makuwa).</title>
        <authorList>
            <person name="Kwon S.-Y."/>
        </authorList>
    </citation>
    <scope>NUCLEOTIDE SEQUENCE [LARGE SCALE GENOMIC DNA]</scope>
    <source>
        <strain evidence="2">cv. Chang Bougi</strain>
        <tissue evidence="1">Leaf</tissue>
    </source>
</reference>
<proteinExistence type="predicted"/>
<dbReference type="Proteomes" id="UP000321947">
    <property type="component" value="Unassembled WGS sequence"/>
</dbReference>
<gene>
    <name evidence="1" type="ORF">E5676_scaffold443G00510</name>
</gene>
<organism evidence="1 2">
    <name type="scientific">Cucumis melo var. makuwa</name>
    <name type="common">Oriental melon</name>
    <dbReference type="NCBI Taxonomy" id="1194695"/>
    <lineage>
        <taxon>Eukaryota</taxon>
        <taxon>Viridiplantae</taxon>
        <taxon>Streptophyta</taxon>
        <taxon>Embryophyta</taxon>
        <taxon>Tracheophyta</taxon>
        <taxon>Spermatophyta</taxon>
        <taxon>Magnoliopsida</taxon>
        <taxon>eudicotyledons</taxon>
        <taxon>Gunneridae</taxon>
        <taxon>Pentapetalae</taxon>
        <taxon>rosids</taxon>
        <taxon>fabids</taxon>
        <taxon>Cucurbitales</taxon>
        <taxon>Cucurbitaceae</taxon>
        <taxon>Benincaseae</taxon>
        <taxon>Cucumis</taxon>
    </lineage>
</organism>
<evidence type="ECO:0000313" key="1">
    <source>
        <dbReference type="EMBL" id="TYK19411.1"/>
    </source>
</evidence>
<evidence type="ECO:0000313" key="2">
    <source>
        <dbReference type="Proteomes" id="UP000321947"/>
    </source>
</evidence>
<sequence length="146" mass="16703">MDDQVNDQVQAVHPDIKDLKEHMTKILELLTVRREKGLAEISSHVEIGLNQTDDTFAFPLGFTPKMISTQTWRKDLRGSREQKKTRVLEERLRPIEGANVYEDVNVSRLCLIADVDSLIGPTSCWYMHLLGSQVHGWEDLADAFLK</sequence>
<dbReference type="EMBL" id="SSTD01006964">
    <property type="protein sequence ID" value="TYK19411.1"/>
    <property type="molecule type" value="Genomic_DNA"/>
</dbReference>
<accession>A0A5D3D760</accession>
<dbReference type="AlphaFoldDB" id="A0A5D3D760"/>
<name>A0A5D3D760_CUCMM</name>
<comment type="caution">
    <text evidence="1">The sequence shown here is derived from an EMBL/GenBank/DDBJ whole genome shotgun (WGS) entry which is preliminary data.</text>
</comment>
<protein>
    <submittedName>
        <fullName evidence="1">Dynactin subunit 1-like</fullName>
    </submittedName>
</protein>